<dbReference type="PATRIC" id="fig|66969.6.peg.1067"/>
<evidence type="ECO:0000313" key="1">
    <source>
        <dbReference type="EMBL" id="KTD82153.1"/>
    </source>
</evidence>
<keyword evidence="2" id="KW-1185">Reference proteome</keyword>
<protein>
    <submittedName>
        <fullName evidence="1">Uncharacterized protein</fullName>
    </submittedName>
</protein>
<dbReference type="Proteomes" id="UP000054729">
    <property type="component" value="Unassembled WGS sequence"/>
</dbReference>
<accession>A0A0W1ALF8</accession>
<dbReference type="RefSeq" id="WP_058479793.1">
    <property type="nucleotide sequence ID" value="NZ_CAAAIQ010000043.1"/>
</dbReference>
<dbReference type="AlphaFoldDB" id="A0A0W1ALF8"/>
<organism evidence="1 2">
    <name type="scientific">Legionella waltersii</name>
    <dbReference type="NCBI Taxonomy" id="66969"/>
    <lineage>
        <taxon>Bacteria</taxon>
        <taxon>Pseudomonadati</taxon>
        <taxon>Pseudomonadota</taxon>
        <taxon>Gammaproteobacteria</taxon>
        <taxon>Legionellales</taxon>
        <taxon>Legionellaceae</taxon>
        <taxon>Legionella</taxon>
    </lineage>
</organism>
<comment type="caution">
    <text evidence="1">The sequence shown here is derived from an EMBL/GenBank/DDBJ whole genome shotgun (WGS) entry which is preliminary data.</text>
</comment>
<gene>
    <name evidence="1" type="ORF">Lwal_0980</name>
</gene>
<sequence length="436" mass="50753">MDSLKKIVWNDIKHKILCVNKRFYDLIENTNSNLIMPLYLAEYSYGELLGSKKEVYLPNNSSEYIVLGSNKTPNEIMRDLAYGMNSFPLGMILNNFCEWYSIDDTEGEVYPFAIQGPGTIFNQQIIFNEDMSVENNTISVSSGAKSAFMLPYVGSKKHHERIRNHYSLSSSPPKNRYEHSNLFKELINSRQIKQSWYSQILFFSEEWINEIRHNEKWLPVKFFFSENLRKRFSTDLYRSLYSYSFLTTGKVNKYRPTPYLIDSAKYIISIAMGQGIGFAPAIDNRHLPLEFIQEAYTQHYQLDYTPTVMIPSMLDSSNDSVYYSLQIPSTKISSFKIQMNNSTYVELIALKDIIFAYQKEFQSNTYRYEGSDVFNACNTVDIEFYHNKPTDNSQGIKHSLDIYNSDKRFSIAYIKELGFSADAKFFRGCIKISKRS</sequence>
<proteinExistence type="predicted"/>
<name>A0A0W1ALF8_9GAMM</name>
<evidence type="ECO:0000313" key="2">
    <source>
        <dbReference type="Proteomes" id="UP000054729"/>
    </source>
</evidence>
<reference evidence="1 2" key="1">
    <citation type="submission" date="2015-11" db="EMBL/GenBank/DDBJ databases">
        <title>Genomic analysis of 38 Legionella species identifies large and diverse effector repertoires.</title>
        <authorList>
            <person name="Burstein D."/>
            <person name="Amaro F."/>
            <person name="Zusman T."/>
            <person name="Lifshitz Z."/>
            <person name="Cohen O."/>
            <person name="Gilbert J.A."/>
            <person name="Pupko T."/>
            <person name="Shuman H.A."/>
            <person name="Segal G."/>
        </authorList>
    </citation>
    <scope>NUCLEOTIDE SEQUENCE [LARGE SCALE GENOMIC DNA]</scope>
    <source>
        <strain evidence="1 2">ATCC 51914</strain>
    </source>
</reference>
<dbReference type="EMBL" id="LNZB01000018">
    <property type="protein sequence ID" value="KTD82153.1"/>
    <property type="molecule type" value="Genomic_DNA"/>
</dbReference>